<dbReference type="Proteomes" id="UP000267077">
    <property type="component" value="Unassembled WGS sequence"/>
</dbReference>
<keyword evidence="1" id="KW-0812">Transmembrane</keyword>
<keyword evidence="1" id="KW-0472">Membrane</keyword>
<comment type="caution">
    <text evidence="2">The sequence shown here is derived from an EMBL/GenBank/DDBJ whole genome shotgun (WGS) entry which is preliminary data.</text>
</comment>
<sequence length="591" mass="65022">MCFQDIKAVFVGGMRMVTYPSAPIAFAGEKCLIWINQGKGAIMTTRVKWLLVCFAVLCLTALYSFRDFAPVRVIGTKLSLGAQPEPLMVQVARDFPSSTAHIFSDAELRTFVVAASKAEAIDDPLQRCLAYPDPPGSHWTHAAVVAYCQYRTAPYITFDQVKALIEQGKSAELDREMADALKAQYTAPYAYGRLERIFAADFDNGSLDIRPILDAWKRNSPNSAFAYAASGYAYVAMAHDARGGDYINRTSQDKVDAMGRLLQRADTDLQKAISIEPRITPVYAAMIHAGGLELGNDYAVNAAQQGLRQDPGSWIIYRELLWLSTPQWGGSLALLHRISADAAAHSATNPLLAMEKNTTLVYEANVGNCDCGLPTLPYEFPYVLDELASSTVLAAAGRTGWQQNMPSIAVVYLSEALRFAPGMADARFQRVGALADAGVTDTALRQINQLMAVDSRNYDDYQQRAYIYLLQHDYANAEKDLDTMLTLKPADRWSLEQLASMYINQTHQWDKGWDVAGQLMQDVPDDPEGWVFRATIAQQQPRDGLAETVNDAIAHFGNDPRQRGVLARLKRMLTTGAKPTVSSGGASSATR</sequence>
<dbReference type="SUPFAM" id="SSF48452">
    <property type="entry name" value="TPR-like"/>
    <property type="match status" value="1"/>
</dbReference>
<name>A0A432LX37_9GAMM</name>
<reference evidence="2 3" key="1">
    <citation type="submission" date="2018-12" db="EMBL/GenBank/DDBJ databases">
        <title>Dyella dinghuensis sp. nov. DHOA06 and Dyella choica sp. nov. 4M-K27, isolated from forest soil.</title>
        <authorList>
            <person name="Qiu L.-H."/>
            <person name="Gao Z.-H."/>
        </authorList>
    </citation>
    <scope>NUCLEOTIDE SEQUENCE [LARGE SCALE GENOMIC DNA]</scope>
    <source>
        <strain evidence="2 3">DHOA06</strain>
    </source>
</reference>
<dbReference type="Gene3D" id="1.25.40.10">
    <property type="entry name" value="Tetratricopeptide repeat domain"/>
    <property type="match status" value="1"/>
</dbReference>
<evidence type="ECO:0000256" key="1">
    <source>
        <dbReference type="SAM" id="Phobius"/>
    </source>
</evidence>
<proteinExistence type="predicted"/>
<organism evidence="2 3">
    <name type="scientific">Dyella dinghuensis</name>
    <dbReference type="NCBI Taxonomy" id="1920169"/>
    <lineage>
        <taxon>Bacteria</taxon>
        <taxon>Pseudomonadati</taxon>
        <taxon>Pseudomonadota</taxon>
        <taxon>Gammaproteobacteria</taxon>
        <taxon>Lysobacterales</taxon>
        <taxon>Rhodanobacteraceae</taxon>
        <taxon>Dyella</taxon>
    </lineage>
</organism>
<evidence type="ECO:0000313" key="3">
    <source>
        <dbReference type="Proteomes" id="UP000267077"/>
    </source>
</evidence>
<protein>
    <submittedName>
        <fullName evidence="2">DUF4034 domain-containing protein</fullName>
    </submittedName>
</protein>
<evidence type="ECO:0000313" key="2">
    <source>
        <dbReference type="EMBL" id="RUL66641.1"/>
    </source>
</evidence>
<keyword evidence="3" id="KW-1185">Reference proteome</keyword>
<feature type="transmembrane region" description="Helical" evidence="1">
    <location>
        <begin position="47"/>
        <end position="65"/>
    </location>
</feature>
<dbReference type="InterPro" id="IPR011990">
    <property type="entry name" value="TPR-like_helical_dom_sf"/>
</dbReference>
<gene>
    <name evidence="2" type="ORF">EKH79_02150</name>
</gene>
<dbReference type="EMBL" id="RYZR01000002">
    <property type="protein sequence ID" value="RUL66641.1"/>
    <property type="molecule type" value="Genomic_DNA"/>
</dbReference>
<accession>A0A432LX37</accession>
<keyword evidence="1" id="KW-1133">Transmembrane helix</keyword>
<dbReference type="AlphaFoldDB" id="A0A432LX37"/>